<dbReference type="InterPro" id="IPR006976">
    <property type="entry name" value="VanZ-like"/>
</dbReference>
<dbReference type="AlphaFoldDB" id="A0A0N1JVZ5"/>
<protein>
    <recommendedName>
        <fullName evidence="2">VanZ-like domain-containing protein</fullName>
    </recommendedName>
</protein>
<feature type="transmembrane region" description="Helical" evidence="1">
    <location>
        <begin position="34"/>
        <end position="55"/>
    </location>
</feature>
<proteinExistence type="predicted"/>
<accession>A0A0N1JVZ5</accession>
<sequence length="170" mass="17194">MPSSPHGAVMAALTLLLVAAAVVAYRPAARRTGWSPRATLGVLLAVAVCLGITLPDQLAGGAAGRAGACVAGESVRTLTGGFAHHMVNVVLWVPMGLLGTLASRRPVAVTLAGSGAWALVELLQTLDPVRSCQPVDWANNTLGVALGALAGWQAGRGRRDARPAGQVPAP</sequence>
<gene>
    <name evidence="3" type="ORF">ADL29_31940</name>
</gene>
<dbReference type="Pfam" id="PF04892">
    <property type="entry name" value="VanZ"/>
    <property type="match status" value="1"/>
</dbReference>
<keyword evidence="1" id="KW-1133">Transmembrane helix</keyword>
<keyword evidence="4" id="KW-1185">Reference proteome</keyword>
<evidence type="ECO:0000313" key="4">
    <source>
        <dbReference type="Proteomes" id="UP000037982"/>
    </source>
</evidence>
<keyword evidence="1" id="KW-0812">Transmembrane</keyword>
<comment type="caution">
    <text evidence="3">The sequence shown here is derived from an EMBL/GenBank/DDBJ whole genome shotgun (WGS) entry which is preliminary data.</text>
</comment>
<evidence type="ECO:0000256" key="1">
    <source>
        <dbReference type="SAM" id="Phobius"/>
    </source>
</evidence>
<dbReference type="RefSeq" id="WP_053927023.1">
    <property type="nucleotide sequence ID" value="NZ_LGKG01000169.1"/>
</dbReference>
<feature type="domain" description="VanZ-like" evidence="2">
    <location>
        <begin position="83"/>
        <end position="149"/>
    </location>
</feature>
<dbReference type="PATRIC" id="fig|66876.3.peg.7039"/>
<dbReference type="EMBL" id="LGKG01000169">
    <property type="protein sequence ID" value="KPC59947.1"/>
    <property type="molecule type" value="Genomic_DNA"/>
</dbReference>
<dbReference type="Proteomes" id="UP000037982">
    <property type="component" value="Unassembled WGS sequence"/>
</dbReference>
<organism evidence="3 4">
    <name type="scientific">Streptomyces chattanoogensis</name>
    <dbReference type="NCBI Taxonomy" id="66876"/>
    <lineage>
        <taxon>Bacteria</taxon>
        <taxon>Bacillati</taxon>
        <taxon>Actinomycetota</taxon>
        <taxon>Actinomycetes</taxon>
        <taxon>Kitasatosporales</taxon>
        <taxon>Streptomycetaceae</taxon>
        <taxon>Streptomyces</taxon>
    </lineage>
</organism>
<evidence type="ECO:0000313" key="3">
    <source>
        <dbReference type="EMBL" id="KPC59947.1"/>
    </source>
</evidence>
<name>A0A0N1JVZ5_9ACTN</name>
<reference evidence="4" key="1">
    <citation type="submission" date="2015-07" db="EMBL/GenBank/DDBJ databases">
        <authorList>
            <person name="Ju K.-S."/>
            <person name="Doroghazi J.R."/>
            <person name="Metcalf W.W."/>
        </authorList>
    </citation>
    <scope>NUCLEOTIDE SEQUENCE [LARGE SCALE GENOMIC DNA]</scope>
    <source>
        <strain evidence="4">NRRL ISP-5002</strain>
    </source>
</reference>
<evidence type="ECO:0000259" key="2">
    <source>
        <dbReference type="Pfam" id="PF04892"/>
    </source>
</evidence>
<keyword evidence="1" id="KW-0472">Membrane</keyword>